<reference evidence="3" key="1">
    <citation type="journal article" date="2023" name="Mol. Biol. Evol.">
        <title>Third-Generation Sequencing Reveals the Adaptive Role of the Epigenome in Three Deep-Sea Polychaetes.</title>
        <authorList>
            <person name="Perez M."/>
            <person name="Aroh O."/>
            <person name="Sun Y."/>
            <person name="Lan Y."/>
            <person name="Juniper S.K."/>
            <person name="Young C.R."/>
            <person name="Angers B."/>
            <person name="Qian P.Y."/>
        </authorList>
    </citation>
    <scope>NUCLEOTIDE SEQUENCE</scope>
    <source>
        <strain evidence="3">P08H-3</strain>
    </source>
</reference>
<keyword evidence="2" id="KW-0472">Membrane</keyword>
<evidence type="ECO:0000313" key="3">
    <source>
        <dbReference type="EMBL" id="KAK2159833.1"/>
    </source>
</evidence>
<organism evidence="3 4">
    <name type="scientific">Paralvinella palmiformis</name>
    <dbReference type="NCBI Taxonomy" id="53620"/>
    <lineage>
        <taxon>Eukaryota</taxon>
        <taxon>Metazoa</taxon>
        <taxon>Spiralia</taxon>
        <taxon>Lophotrochozoa</taxon>
        <taxon>Annelida</taxon>
        <taxon>Polychaeta</taxon>
        <taxon>Sedentaria</taxon>
        <taxon>Canalipalpata</taxon>
        <taxon>Terebellida</taxon>
        <taxon>Terebelliformia</taxon>
        <taxon>Alvinellidae</taxon>
        <taxon>Paralvinella</taxon>
    </lineage>
</organism>
<gene>
    <name evidence="3" type="ORF">LSH36_145g04065</name>
</gene>
<feature type="region of interest" description="Disordered" evidence="1">
    <location>
        <begin position="98"/>
        <end position="119"/>
    </location>
</feature>
<feature type="transmembrane region" description="Helical" evidence="2">
    <location>
        <begin position="20"/>
        <end position="40"/>
    </location>
</feature>
<keyword evidence="4" id="KW-1185">Reference proteome</keyword>
<dbReference type="AlphaFoldDB" id="A0AAD9N8Y9"/>
<evidence type="ECO:0000313" key="4">
    <source>
        <dbReference type="Proteomes" id="UP001208570"/>
    </source>
</evidence>
<evidence type="ECO:0000256" key="1">
    <source>
        <dbReference type="SAM" id="MobiDB-lite"/>
    </source>
</evidence>
<feature type="compositionally biased region" description="Low complexity" evidence="1">
    <location>
        <begin position="98"/>
        <end position="114"/>
    </location>
</feature>
<proteinExistence type="predicted"/>
<dbReference type="Proteomes" id="UP001208570">
    <property type="component" value="Unassembled WGS sequence"/>
</dbReference>
<sequence>MDLKLYAHYFSFEYTWVTIPLLLIPILFVIIQMAIIRIWMLTSPVKKRERPEYSLHVMKERKEKPRKVIYAPQLPIVPAKSQSTIYPKYQIASVPHSYQSARSGSSSRQSSGLSTPAGYMTPSRQFYQYQSGYATPQKTKPPVYGR</sequence>
<keyword evidence="2" id="KW-0812">Transmembrane</keyword>
<accession>A0AAD9N8Y9</accession>
<evidence type="ECO:0000256" key="2">
    <source>
        <dbReference type="SAM" id="Phobius"/>
    </source>
</evidence>
<keyword evidence="2" id="KW-1133">Transmembrane helix</keyword>
<protein>
    <submittedName>
        <fullName evidence="3">Uncharacterized protein</fullName>
    </submittedName>
</protein>
<comment type="caution">
    <text evidence="3">The sequence shown here is derived from an EMBL/GenBank/DDBJ whole genome shotgun (WGS) entry which is preliminary data.</text>
</comment>
<dbReference type="EMBL" id="JAODUP010000145">
    <property type="protein sequence ID" value="KAK2159833.1"/>
    <property type="molecule type" value="Genomic_DNA"/>
</dbReference>
<name>A0AAD9N8Y9_9ANNE</name>